<dbReference type="Proteomes" id="UP000016930">
    <property type="component" value="Unassembled WGS sequence"/>
</dbReference>
<reference evidence="2 3" key="1">
    <citation type="journal article" date="2012" name="Proc. Natl. Acad. Sci. U.S.A.">
        <title>Comparative genomics of Ceriporiopsis subvermispora and Phanerochaete chrysosporium provide insight into selective ligninolysis.</title>
        <authorList>
            <person name="Fernandez-Fueyo E."/>
            <person name="Ruiz-Duenas F.J."/>
            <person name="Ferreira P."/>
            <person name="Floudas D."/>
            <person name="Hibbett D.S."/>
            <person name="Canessa P."/>
            <person name="Larrondo L.F."/>
            <person name="James T.Y."/>
            <person name="Seelenfreund D."/>
            <person name="Lobos S."/>
            <person name="Polanco R."/>
            <person name="Tello M."/>
            <person name="Honda Y."/>
            <person name="Watanabe T."/>
            <person name="Watanabe T."/>
            <person name="Ryu J.S."/>
            <person name="Kubicek C.P."/>
            <person name="Schmoll M."/>
            <person name="Gaskell J."/>
            <person name="Hammel K.E."/>
            <person name="St John F.J."/>
            <person name="Vanden Wymelenberg A."/>
            <person name="Sabat G."/>
            <person name="Splinter BonDurant S."/>
            <person name="Syed K."/>
            <person name="Yadav J.S."/>
            <person name="Doddapaneni H."/>
            <person name="Subramanian V."/>
            <person name="Lavin J.L."/>
            <person name="Oguiza J.A."/>
            <person name="Perez G."/>
            <person name="Pisabarro A.G."/>
            <person name="Ramirez L."/>
            <person name="Santoyo F."/>
            <person name="Master E."/>
            <person name="Coutinho P.M."/>
            <person name="Henrissat B."/>
            <person name="Lombard V."/>
            <person name="Magnuson J.K."/>
            <person name="Kuees U."/>
            <person name="Hori C."/>
            <person name="Igarashi K."/>
            <person name="Samejima M."/>
            <person name="Held B.W."/>
            <person name="Barry K.W."/>
            <person name="LaButti K.M."/>
            <person name="Lapidus A."/>
            <person name="Lindquist E.A."/>
            <person name="Lucas S.M."/>
            <person name="Riley R."/>
            <person name="Salamov A.A."/>
            <person name="Hoffmeister D."/>
            <person name="Schwenk D."/>
            <person name="Hadar Y."/>
            <person name="Yarden O."/>
            <person name="de Vries R.P."/>
            <person name="Wiebenga A."/>
            <person name="Stenlid J."/>
            <person name="Eastwood D."/>
            <person name="Grigoriev I.V."/>
            <person name="Berka R.M."/>
            <person name="Blanchette R.A."/>
            <person name="Kersten P."/>
            <person name="Martinez A.T."/>
            <person name="Vicuna R."/>
            <person name="Cullen D."/>
        </authorList>
    </citation>
    <scope>NUCLEOTIDE SEQUENCE [LARGE SCALE GENOMIC DNA]</scope>
    <source>
        <strain evidence="2 3">B</strain>
    </source>
</reference>
<name>M2RIJ2_CERS8</name>
<keyword evidence="3" id="KW-1185">Reference proteome</keyword>
<organism evidence="2 3">
    <name type="scientific">Ceriporiopsis subvermispora (strain B)</name>
    <name type="common">White-rot fungus</name>
    <name type="synonym">Gelatoporia subvermispora</name>
    <dbReference type="NCBI Taxonomy" id="914234"/>
    <lineage>
        <taxon>Eukaryota</taxon>
        <taxon>Fungi</taxon>
        <taxon>Dikarya</taxon>
        <taxon>Basidiomycota</taxon>
        <taxon>Agaricomycotina</taxon>
        <taxon>Agaricomycetes</taxon>
        <taxon>Polyporales</taxon>
        <taxon>Gelatoporiaceae</taxon>
        <taxon>Gelatoporia</taxon>
    </lineage>
</organism>
<feature type="region of interest" description="Disordered" evidence="1">
    <location>
        <begin position="315"/>
        <end position="338"/>
    </location>
</feature>
<evidence type="ECO:0000313" key="3">
    <source>
        <dbReference type="Proteomes" id="UP000016930"/>
    </source>
</evidence>
<dbReference type="HOGENOM" id="CLU_729581_0_0_1"/>
<accession>M2RIJ2</accession>
<feature type="compositionally biased region" description="Acidic residues" evidence="1">
    <location>
        <begin position="206"/>
        <end position="219"/>
    </location>
</feature>
<evidence type="ECO:0000256" key="1">
    <source>
        <dbReference type="SAM" id="MobiDB-lite"/>
    </source>
</evidence>
<evidence type="ECO:0000313" key="2">
    <source>
        <dbReference type="EMBL" id="EMD38626.1"/>
    </source>
</evidence>
<feature type="compositionally biased region" description="Low complexity" evidence="1">
    <location>
        <begin position="274"/>
        <end position="287"/>
    </location>
</feature>
<proteinExistence type="predicted"/>
<feature type="compositionally biased region" description="Basic residues" evidence="1">
    <location>
        <begin position="250"/>
        <end position="262"/>
    </location>
</feature>
<feature type="region of interest" description="Disordered" evidence="1">
    <location>
        <begin position="202"/>
        <end position="222"/>
    </location>
</feature>
<feature type="region of interest" description="Disordered" evidence="1">
    <location>
        <begin position="235"/>
        <end position="301"/>
    </location>
</feature>
<protein>
    <submittedName>
        <fullName evidence="2">Uncharacterized protein</fullName>
    </submittedName>
</protein>
<dbReference type="AlphaFoldDB" id="M2RIJ2"/>
<dbReference type="EMBL" id="KB445795">
    <property type="protein sequence ID" value="EMD38626.1"/>
    <property type="molecule type" value="Genomic_DNA"/>
</dbReference>
<sequence length="381" mass="43228">MDPDHVRTLQMLQAYCGCLLEHNPRNAESFWYIYYTVALSHLIPTAYPRKVFLAPQYILSHNQVDNDGKTKKNAKVPDFCFLHIDMEENFKAPDSSPVEKIKDYQGILDHFRGPYKIRDATVLAILENKGLPRIDKFKRYSEDKFKEKIRTLYMAKFRQAFNSIVGQTGVFFAAQKDAGGIVVVAMVGPRFCWANCDRSSVPVPSDNDDSTFEPDNDDDKVDKDTVELGEVLGDMYGDEPQADQEQHGNKTLRPRHAIKRVSRVPQLVSAPGRSTGSQTVSTQTVSTPENEGDNEKSIEPDAAAQVVDRVDSLQLTESSQSGDDEEEPSSSRRSQPLSRSLLIREPGWRWSQHYAWTDPASWDEMRAMMDAIRDRNPHIDL</sequence>
<gene>
    <name evidence="2" type="ORF">CERSUDRAFT_73082</name>
</gene>